<keyword evidence="1" id="KW-0472">Membrane</keyword>
<feature type="transmembrane region" description="Helical" evidence="1">
    <location>
        <begin position="53"/>
        <end position="73"/>
    </location>
</feature>
<name>A0ABU0U639_9SPHI</name>
<comment type="caution">
    <text evidence="2">The sequence shown here is derived from an EMBL/GenBank/DDBJ whole genome shotgun (WGS) entry which is preliminary data.</text>
</comment>
<keyword evidence="1" id="KW-1133">Transmembrane helix</keyword>
<reference evidence="2 3" key="1">
    <citation type="submission" date="2023-07" db="EMBL/GenBank/DDBJ databases">
        <title>Functional and genomic diversity of the sorghum phyllosphere microbiome.</title>
        <authorList>
            <person name="Shade A."/>
        </authorList>
    </citation>
    <scope>NUCLEOTIDE SEQUENCE [LARGE SCALE GENOMIC DNA]</scope>
    <source>
        <strain evidence="2 3">SORGH_AS_0892</strain>
    </source>
</reference>
<evidence type="ECO:0000313" key="2">
    <source>
        <dbReference type="EMBL" id="MDQ1150324.1"/>
    </source>
</evidence>
<dbReference type="RefSeq" id="WP_307185995.1">
    <property type="nucleotide sequence ID" value="NZ_JAUTBA010000001.1"/>
</dbReference>
<organism evidence="2 3">
    <name type="scientific">Sphingobacterium zeae</name>
    <dbReference type="NCBI Taxonomy" id="1776859"/>
    <lineage>
        <taxon>Bacteria</taxon>
        <taxon>Pseudomonadati</taxon>
        <taxon>Bacteroidota</taxon>
        <taxon>Sphingobacteriia</taxon>
        <taxon>Sphingobacteriales</taxon>
        <taxon>Sphingobacteriaceae</taxon>
        <taxon>Sphingobacterium</taxon>
    </lineage>
</organism>
<feature type="transmembrane region" description="Helical" evidence="1">
    <location>
        <begin position="12"/>
        <end position="33"/>
    </location>
</feature>
<proteinExistence type="predicted"/>
<dbReference type="Proteomes" id="UP001244640">
    <property type="component" value="Unassembled WGS sequence"/>
</dbReference>
<accession>A0ABU0U639</accession>
<gene>
    <name evidence="2" type="ORF">QE382_002308</name>
</gene>
<keyword evidence="1" id="KW-0812">Transmembrane</keyword>
<sequence>MDRKKINKKTLILYFGIGIGVVLAFFAIGFAIYSHWKGIIVDNENGYNGINSVIALMALLMNIITVIFVFATYDSQSKQISQNKRDTDYNRALDLIFRQLEHTKAKLSLDNSNALAEFINKNSDLNRVALNLDLRFFEYDNFRIYSRALNFLAIEFEIYYNVIVNTTLNNDDKRYLLSIAPHNINSKLIQSLNIFQNHYQLFQASDEYQKFNSNLKNNIENDLFLILGYLRIPQVQGLELTDE</sequence>
<protein>
    <submittedName>
        <fullName evidence="2">Membrane protein</fullName>
    </submittedName>
</protein>
<keyword evidence="3" id="KW-1185">Reference proteome</keyword>
<evidence type="ECO:0000313" key="3">
    <source>
        <dbReference type="Proteomes" id="UP001244640"/>
    </source>
</evidence>
<evidence type="ECO:0000256" key="1">
    <source>
        <dbReference type="SAM" id="Phobius"/>
    </source>
</evidence>
<dbReference type="EMBL" id="JAUTBA010000001">
    <property type="protein sequence ID" value="MDQ1150324.1"/>
    <property type="molecule type" value="Genomic_DNA"/>
</dbReference>